<dbReference type="GO" id="GO:0005759">
    <property type="term" value="C:mitochondrial matrix"/>
    <property type="evidence" value="ECO:0007669"/>
    <property type="project" value="UniProtKB-SubCell"/>
</dbReference>
<dbReference type="PANTHER" id="PTHR10668:SF103">
    <property type="entry name" value="PYRIDINE NUCLEOTIDE-DISULFIDE OXIDOREDUCTASE DOMAIN-CONTAINING PROTEIN 2"/>
    <property type="match status" value="1"/>
</dbReference>
<dbReference type="PANTHER" id="PTHR10668">
    <property type="entry name" value="PHYTOENE DEHYDROGENASE"/>
    <property type="match status" value="1"/>
</dbReference>
<proteinExistence type="predicted"/>
<feature type="domain" description="Amine oxidase" evidence="5">
    <location>
        <begin position="1"/>
        <end position="264"/>
    </location>
</feature>
<dbReference type="Gene3D" id="3.50.50.60">
    <property type="entry name" value="FAD/NAD(P)-binding domain"/>
    <property type="match status" value="1"/>
</dbReference>
<accession>A0A381PFY5</accession>
<name>A0A381PFY5_9ZZZZ</name>
<evidence type="ECO:0000256" key="3">
    <source>
        <dbReference type="ARBA" id="ARBA00038825"/>
    </source>
</evidence>
<dbReference type="AlphaFoldDB" id="A0A381PFY5"/>
<dbReference type="InterPro" id="IPR002937">
    <property type="entry name" value="Amino_oxidase"/>
</dbReference>
<comment type="function">
    <text evidence="2">Probable oxidoreductase that may play a role as regulator of mitochondrial function.</text>
</comment>
<dbReference type="SUPFAM" id="SSF51905">
    <property type="entry name" value="FAD/NAD(P)-binding domain"/>
    <property type="match status" value="1"/>
</dbReference>
<comment type="subcellular location">
    <subcellularLocation>
        <location evidence="1">Mitochondrion matrix</location>
    </subcellularLocation>
</comment>
<sequence length="490" mass="52850">VKVLEAREVVGGAASTTSFAEGYRVSGVAHILYALNPKICRDLQLESMGLNPGTSIDTIALGQDGNHLTLGRNTVTGADLSQKDIRAYTNFKKEFRSYAKALTPLIMNKPPRLKDMDRKDLSTLAQLGWKLRVGLGANSMREFLRVGGINIYDVLNEVFDDPRLKGVIAADAVLGHHMGPRTPTTVLTYLYRLWGEIHGAQSLPIGGMGGISETLAKAAIKAGVTIETGAKVKRIVVDDGKVSAVELETGELIETSIVVSNADAKTTFLDLVGTVELDAKFCHRIDTSRTKGNVAKLHLALNALPQFAGLSRSQLAQRLLIAPDMRYVEHAFNHAKYGEYSEQPVLEIAIPSIDDPELAPKGHHVMSISASFAPYSLKQGWENHRDRFANKIVDLIEGYASGLSDLIVAKELLTPLDIEAQYNISGGHWHHGELTIDQSFMMRPIHGAAQYDTPIAGLFLCGAAAHPGGGVTGIPGHNAAKRILAMGAGK</sequence>
<protein>
    <recommendedName>
        <fullName evidence="4">Pyridine nucleotide-disulfide oxidoreductase domain-containing protein 2</fullName>
    </recommendedName>
</protein>
<evidence type="ECO:0000256" key="4">
    <source>
        <dbReference type="ARBA" id="ARBA00040298"/>
    </source>
</evidence>
<dbReference type="GO" id="GO:0016491">
    <property type="term" value="F:oxidoreductase activity"/>
    <property type="evidence" value="ECO:0007669"/>
    <property type="project" value="InterPro"/>
</dbReference>
<evidence type="ECO:0000259" key="5">
    <source>
        <dbReference type="Pfam" id="PF01593"/>
    </source>
</evidence>
<dbReference type="EMBL" id="UINC01000971">
    <property type="protein sequence ID" value="SUZ65892.1"/>
    <property type="molecule type" value="Genomic_DNA"/>
</dbReference>
<organism evidence="6">
    <name type="scientific">marine metagenome</name>
    <dbReference type="NCBI Taxonomy" id="408172"/>
    <lineage>
        <taxon>unclassified sequences</taxon>
        <taxon>metagenomes</taxon>
        <taxon>ecological metagenomes</taxon>
    </lineage>
</organism>
<gene>
    <name evidence="6" type="ORF">METZ01_LOCUS18746</name>
</gene>
<evidence type="ECO:0000256" key="2">
    <source>
        <dbReference type="ARBA" id="ARBA00037217"/>
    </source>
</evidence>
<comment type="subunit">
    <text evidence="3">Interacts with COX5B; this interaction may contribute to localize PYROXD2 to the inner face of the inner mitochondrial membrane.</text>
</comment>
<reference evidence="6" key="1">
    <citation type="submission" date="2018-05" db="EMBL/GenBank/DDBJ databases">
        <authorList>
            <person name="Lanie J.A."/>
            <person name="Ng W.-L."/>
            <person name="Kazmierczak K.M."/>
            <person name="Andrzejewski T.M."/>
            <person name="Davidsen T.M."/>
            <person name="Wayne K.J."/>
            <person name="Tettelin H."/>
            <person name="Glass J.I."/>
            <person name="Rusch D."/>
            <person name="Podicherti R."/>
            <person name="Tsui H.-C.T."/>
            <person name="Winkler M.E."/>
        </authorList>
    </citation>
    <scope>NUCLEOTIDE SEQUENCE</scope>
</reference>
<dbReference type="InterPro" id="IPR036188">
    <property type="entry name" value="FAD/NAD-bd_sf"/>
</dbReference>
<evidence type="ECO:0000313" key="6">
    <source>
        <dbReference type="EMBL" id="SUZ65892.1"/>
    </source>
</evidence>
<feature type="non-terminal residue" evidence="6">
    <location>
        <position position="1"/>
    </location>
</feature>
<dbReference type="Pfam" id="PF01593">
    <property type="entry name" value="Amino_oxidase"/>
    <property type="match status" value="1"/>
</dbReference>
<evidence type="ECO:0000256" key="1">
    <source>
        <dbReference type="ARBA" id="ARBA00004305"/>
    </source>
</evidence>